<dbReference type="OMA" id="WISASTC"/>
<dbReference type="Pfam" id="PF00685">
    <property type="entry name" value="Sulfotransfer_1"/>
    <property type="match status" value="1"/>
</dbReference>
<comment type="caution">
    <text evidence="4">The sequence shown here is derived from an EMBL/GenBank/DDBJ whole genome shotgun (WGS) entry which is preliminary data.</text>
</comment>
<gene>
    <name evidence="4" type="ORF">HPB52_006341</name>
</gene>
<dbReference type="Proteomes" id="UP000821837">
    <property type="component" value="Chromosome 11"/>
</dbReference>
<reference evidence="4" key="2">
    <citation type="submission" date="2021-09" db="EMBL/GenBank/DDBJ databases">
        <authorList>
            <person name="Jia N."/>
            <person name="Wang J."/>
            <person name="Shi W."/>
            <person name="Du L."/>
            <person name="Sun Y."/>
            <person name="Zhan W."/>
            <person name="Jiang J."/>
            <person name="Wang Q."/>
            <person name="Zhang B."/>
            <person name="Ji P."/>
            <person name="Sakyi L.B."/>
            <person name="Cui X."/>
            <person name="Yuan T."/>
            <person name="Jiang B."/>
            <person name="Yang W."/>
            <person name="Lam T.T.-Y."/>
            <person name="Chang Q."/>
            <person name="Ding S."/>
            <person name="Wang X."/>
            <person name="Zhu J."/>
            <person name="Ruan X."/>
            <person name="Zhao L."/>
            <person name="Wei J."/>
            <person name="Que T."/>
            <person name="Du C."/>
            <person name="Cheng J."/>
            <person name="Dai P."/>
            <person name="Han X."/>
            <person name="Huang E."/>
            <person name="Gao Y."/>
            <person name="Liu J."/>
            <person name="Shao H."/>
            <person name="Ye R."/>
            <person name="Li L."/>
            <person name="Wei W."/>
            <person name="Wang X."/>
            <person name="Wang C."/>
            <person name="Huo Q."/>
            <person name="Li W."/>
            <person name="Guo W."/>
            <person name="Chen H."/>
            <person name="Chen S."/>
            <person name="Zhou L."/>
            <person name="Zhou L."/>
            <person name="Ni X."/>
            <person name="Tian J."/>
            <person name="Zhou Y."/>
            <person name="Sheng Y."/>
            <person name="Liu T."/>
            <person name="Pan Y."/>
            <person name="Xia L."/>
            <person name="Li J."/>
            <person name="Zhao F."/>
            <person name="Cao W."/>
        </authorList>
    </citation>
    <scope>NUCLEOTIDE SEQUENCE</scope>
    <source>
        <strain evidence="4">Rsan-2018</strain>
        <tissue evidence="4">Larvae</tissue>
    </source>
</reference>
<keyword evidence="2" id="KW-0808">Transferase</keyword>
<evidence type="ECO:0000259" key="3">
    <source>
        <dbReference type="Pfam" id="PF00685"/>
    </source>
</evidence>
<evidence type="ECO:0000256" key="2">
    <source>
        <dbReference type="ARBA" id="ARBA00022679"/>
    </source>
</evidence>
<evidence type="ECO:0000256" key="1">
    <source>
        <dbReference type="ARBA" id="ARBA00005771"/>
    </source>
</evidence>
<dbReference type="OrthoDB" id="6486638at2759"/>
<dbReference type="EMBL" id="JABSTV010001247">
    <property type="protein sequence ID" value="KAH7972095.1"/>
    <property type="molecule type" value="Genomic_DNA"/>
</dbReference>
<dbReference type="InterPro" id="IPR000863">
    <property type="entry name" value="Sulfotransferase_dom"/>
</dbReference>
<keyword evidence="5" id="KW-1185">Reference proteome</keyword>
<sequence length="314" mass="35902">MMKLLKFVHGVPVPRFFPDDAVISALSYEPQPGDVFIVTYPKCGTTWVQCIAYGIYNDGQPPPDLAGFLAKSPYIELFGADAVKSMPRPGTIKTHLPFDERRFSSRAKYIYVARNPYDVCVSLYHHFRTQTVAAKEPIGFDECLRCFVSGDINFGSYLEDSLIPWYNRRHESNVLFLTYEDLHADVKPQVKRIAEFLGEHYARLISRDSAMLQRVVDMSTKQSMRPFFRDFITANFEFVVDHRNSKNIPVTREVLGVLEFLRSRPPGHEFVRNGTVGGYKDVLSDFHKEVLREWISAKASGSDVMNLWPSTNIA</sequence>
<evidence type="ECO:0000313" key="4">
    <source>
        <dbReference type="EMBL" id="KAH7972095.1"/>
    </source>
</evidence>
<dbReference type="PANTHER" id="PTHR11783">
    <property type="entry name" value="SULFOTRANSFERASE SULT"/>
    <property type="match status" value="1"/>
</dbReference>
<organism evidence="4 5">
    <name type="scientific">Rhipicephalus sanguineus</name>
    <name type="common">Brown dog tick</name>
    <name type="synonym">Ixodes sanguineus</name>
    <dbReference type="NCBI Taxonomy" id="34632"/>
    <lineage>
        <taxon>Eukaryota</taxon>
        <taxon>Metazoa</taxon>
        <taxon>Ecdysozoa</taxon>
        <taxon>Arthropoda</taxon>
        <taxon>Chelicerata</taxon>
        <taxon>Arachnida</taxon>
        <taxon>Acari</taxon>
        <taxon>Parasitiformes</taxon>
        <taxon>Ixodida</taxon>
        <taxon>Ixodoidea</taxon>
        <taxon>Ixodidae</taxon>
        <taxon>Rhipicephalinae</taxon>
        <taxon>Rhipicephalus</taxon>
        <taxon>Rhipicephalus</taxon>
    </lineage>
</organism>
<dbReference type="VEuPathDB" id="VectorBase:RSAN_036161"/>
<dbReference type="AlphaFoldDB" id="A0A9D4QA34"/>
<evidence type="ECO:0000313" key="5">
    <source>
        <dbReference type="Proteomes" id="UP000821837"/>
    </source>
</evidence>
<feature type="domain" description="Sulfotransferase" evidence="3">
    <location>
        <begin position="33"/>
        <end position="226"/>
    </location>
</feature>
<comment type="similarity">
    <text evidence="1">Belongs to the sulfotransferase 1 family.</text>
</comment>
<dbReference type="InterPro" id="IPR027417">
    <property type="entry name" value="P-loop_NTPase"/>
</dbReference>
<protein>
    <recommendedName>
        <fullName evidence="3">Sulfotransferase domain-containing protein</fullName>
    </recommendedName>
</protein>
<accession>A0A9D4QA34</accession>
<dbReference type="GO" id="GO:0008146">
    <property type="term" value="F:sulfotransferase activity"/>
    <property type="evidence" value="ECO:0007669"/>
    <property type="project" value="InterPro"/>
</dbReference>
<dbReference type="Gene3D" id="3.40.50.300">
    <property type="entry name" value="P-loop containing nucleotide triphosphate hydrolases"/>
    <property type="match status" value="1"/>
</dbReference>
<reference evidence="4" key="1">
    <citation type="journal article" date="2020" name="Cell">
        <title>Large-Scale Comparative Analyses of Tick Genomes Elucidate Their Genetic Diversity and Vector Capacities.</title>
        <authorList>
            <consortium name="Tick Genome and Microbiome Consortium (TIGMIC)"/>
            <person name="Jia N."/>
            <person name="Wang J."/>
            <person name="Shi W."/>
            <person name="Du L."/>
            <person name="Sun Y."/>
            <person name="Zhan W."/>
            <person name="Jiang J.F."/>
            <person name="Wang Q."/>
            <person name="Zhang B."/>
            <person name="Ji P."/>
            <person name="Bell-Sakyi L."/>
            <person name="Cui X.M."/>
            <person name="Yuan T.T."/>
            <person name="Jiang B.G."/>
            <person name="Yang W.F."/>
            <person name="Lam T.T."/>
            <person name="Chang Q.C."/>
            <person name="Ding S.J."/>
            <person name="Wang X.J."/>
            <person name="Zhu J.G."/>
            <person name="Ruan X.D."/>
            <person name="Zhao L."/>
            <person name="Wei J.T."/>
            <person name="Ye R.Z."/>
            <person name="Que T.C."/>
            <person name="Du C.H."/>
            <person name="Zhou Y.H."/>
            <person name="Cheng J.X."/>
            <person name="Dai P.F."/>
            <person name="Guo W.B."/>
            <person name="Han X.H."/>
            <person name="Huang E.J."/>
            <person name="Li L.F."/>
            <person name="Wei W."/>
            <person name="Gao Y.C."/>
            <person name="Liu J.Z."/>
            <person name="Shao H.Z."/>
            <person name="Wang X."/>
            <person name="Wang C.C."/>
            <person name="Yang T.C."/>
            <person name="Huo Q.B."/>
            <person name="Li W."/>
            <person name="Chen H.Y."/>
            <person name="Chen S.E."/>
            <person name="Zhou L.G."/>
            <person name="Ni X.B."/>
            <person name="Tian J.H."/>
            <person name="Sheng Y."/>
            <person name="Liu T."/>
            <person name="Pan Y.S."/>
            <person name="Xia L.Y."/>
            <person name="Li J."/>
            <person name="Zhao F."/>
            <person name="Cao W.C."/>
        </authorList>
    </citation>
    <scope>NUCLEOTIDE SEQUENCE</scope>
    <source>
        <strain evidence="4">Rsan-2018</strain>
    </source>
</reference>
<name>A0A9D4QA34_RHISA</name>
<dbReference type="SUPFAM" id="SSF52540">
    <property type="entry name" value="P-loop containing nucleoside triphosphate hydrolases"/>
    <property type="match status" value="1"/>
</dbReference>
<proteinExistence type="inferred from homology"/>